<dbReference type="PIRSF" id="PIRSF031032">
    <property type="entry name" value="TMP_97_prd"/>
    <property type="match status" value="1"/>
</dbReference>
<gene>
    <name evidence="9" type="ORF">Acr_12g0000260</name>
</gene>
<dbReference type="GO" id="GO:0005789">
    <property type="term" value="C:endoplasmic reticulum membrane"/>
    <property type="evidence" value="ECO:0007669"/>
    <property type="project" value="UniProtKB-SubCell"/>
</dbReference>
<comment type="subcellular location">
    <subcellularLocation>
        <location evidence="1">Endoplasmic reticulum membrane</location>
        <topology evidence="1">Multi-pass membrane protein</topology>
    </subcellularLocation>
</comment>
<accession>A0A7J0FFP5</accession>
<evidence type="ECO:0000313" key="9">
    <source>
        <dbReference type="EMBL" id="GFY97485.1"/>
    </source>
</evidence>
<dbReference type="InterPro" id="IPR016964">
    <property type="entry name" value="Sigma2_recept"/>
</dbReference>
<evidence type="ECO:0000256" key="3">
    <source>
        <dbReference type="ARBA" id="ARBA00022692"/>
    </source>
</evidence>
<keyword evidence="6 7" id="KW-0472">Membrane</keyword>
<dbReference type="Pfam" id="PF05241">
    <property type="entry name" value="EBP"/>
    <property type="match status" value="1"/>
</dbReference>
<evidence type="ECO:0000256" key="2">
    <source>
        <dbReference type="ARBA" id="ARBA00009096"/>
    </source>
</evidence>
<name>A0A7J0FFP5_9ERIC</name>
<dbReference type="InterPro" id="IPR051987">
    <property type="entry name" value="Sigma-2_receptor-like"/>
</dbReference>
<evidence type="ECO:0000313" key="10">
    <source>
        <dbReference type="Proteomes" id="UP000585474"/>
    </source>
</evidence>
<organism evidence="9 10">
    <name type="scientific">Actinidia rufa</name>
    <dbReference type="NCBI Taxonomy" id="165716"/>
    <lineage>
        <taxon>Eukaryota</taxon>
        <taxon>Viridiplantae</taxon>
        <taxon>Streptophyta</taxon>
        <taxon>Embryophyta</taxon>
        <taxon>Tracheophyta</taxon>
        <taxon>Spermatophyta</taxon>
        <taxon>Magnoliopsida</taxon>
        <taxon>eudicotyledons</taxon>
        <taxon>Gunneridae</taxon>
        <taxon>Pentapetalae</taxon>
        <taxon>asterids</taxon>
        <taxon>Ericales</taxon>
        <taxon>Actinidiaceae</taxon>
        <taxon>Actinidia</taxon>
    </lineage>
</organism>
<evidence type="ECO:0000256" key="6">
    <source>
        <dbReference type="ARBA" id="ARBA00023136"/>
    </source>
</evidence>
<sequence length="165" mass="18376">MGALVKLIDAILLVFFTVIAIAAPFLDAQTCLPIDLFPDVLVELKLWYTREYGDYLVAEKPSFFVGLVWLELLFQWPLSIANLYAIVTGKCWLRTTCLIYGVSAFTSMIAILAELMGSHKASDKLLMLYSPFLGFAVLAILRGLLHSGKTTTASRRPGLNRKKMV</sequence>
<protein>
    <submittedName>
        <fullName evidence="9">Transmembrane protein 97, Putative</fullName>
    </submittedName>
</protein>
<evidence type="ECO:0000256" key="1">
    <source>
        <dbReference type="ARBA" id="ARBA00004477"/>
    </source>
</evidence>
<dbReference type="EMBL" id="BJWL01000012">
    <property type="protein sequence ID" value="GFY97485.1"/>
    <property type="molecule type" value="Genomic_DNA"/>
</dbReference>
<feature type="transmembrane region" description="Helical" evidence="7">
    <location>
        <begin position="97"/>
        <end position="116"/>
    </location>
</feature>
<feature type="domain" description="EXPERA" evidence="8">
    <location>
        <begin position="8"/>
        <end position="140"/>
    </location>
</feature>
<keyword evidence="5 7" id="KW-1133">Transmembrane helix</keyword>
<dbReference type="PANTHER" id="PTHR31204:SF1">
    <property type="entry name" value="SIGMA INTRACELLULAR RECEPTOR 2"/>
    <property type="match status" value="1"/>
</dbReference>
<reference evidence="9 10" key="1">
    <citation type="submission" date="2019-07" db="EMBL/GenBank/DDBJ databases">
        <title>De Novo Assembly of kiwifruit Actinidia rufa.</title>
        <authorList>
            <person name="Sugita-Konishi S."/>
            <person name="Sato K."/>
            <person name="Mori E."/>
            <person name="Abe Y."/>
            <person name="Kisaki G."/>
            <person name="Hamano K."/>
            <person name="Suezawa K."/>
            <person name="Otani M."/>
            <person name="Fukuda T."/>
            <person name="Manabe T."/>
            <person name="Gomi K."/>
            <person name="Tabuchi M."/>
            <person name="Akimitsu K."/>
            <person name="Kataoka I."/>
        </authorList>
    </citation>
    <scope>NUCLEOTIDE SEQUENCE [LARGE SCALE GENOMIC DNA]</scope>
    <source>
        <strain evidence="10">cv. Fuchu</strain>
    </source>
</reference>
<dbReference type="Proteomes" id="UP000585474">
    <property type="component" value="Unassembled WGS sequence"/>
</dbReference>
<evidence type="ECO:0000259" key="8">
    <source>
        <dbReference type="PROSITE" id="PS51751"/>
    </source>
</evidence>
<keyword evidence="3 7" id="KW-0812">Transmembrane</keyword>
<dbReference type="InterPro" id="IPR033118">
    <property type="entry name" value="EXPERA"/>
</dbReference>
<keyword evidence="4" id="KW-0256">Endoplasmic reticulum</keyword>
<comment type="caution">
    <text evidence="9">The sequence shown here is derived from an EMBL/GenBank/DDBJ whole genome shotgun (WGS) entry which is preliminary data.</text>
</comment>
<evidence type="ECO:0000256" key="5">
    <source>
        <dbReference type="ARBA" id="ARBA00022989"/>
    </source>
</evidence>
<evidence type="ECO:0000256" key="4">
    <source>
        <dbReference type="ARBA" id="ARBA00022824"/>
    </source>
</evidence>
<keyword evidence="10" id="KW-1185">Reference proteome</keyword>
<dbReference type="OrthoDB" id="433124at2759"/>
<feature type="transmembrane region" description="Helical" evidence="7">
    <location>
        <begin position="63"/>
        <end position="85"/>
    </location>
</feature>
<feature type="transmembrane region" description="Helical" evidence="7">
    <location>
        <begin position="128"/>
        <end position="145"/>
    </location>
</feature>
<evidence type="ECO:0000256" key="7">
    <source>
        <dbReference type="PIRNR" id="PIRNR031032"/>
    </source>
</evidence>
<dbReference type="PANTHER" id="PTHR31204">
    <property type="entry name" value="SIGMA INTRACELLULAR RECEPTOR 2"/>
    <property type="match status" value="1"/>
</dbReference>
<proteinExistence type="inferred from homology"/>
<feature type="transmembrane region" description="Helical" evidence="7">
    <location>
        <begin position="7"/>
        <end position="26"/>
    </location>
</feature>
<comment type="similarity">
    <text evidence="2">Belongs to the TMEM97/sigma-2 receptor family.</text>
</comment>
<dbReference type="AlphaFoldDB" id="A0A7J0FFP5"/>
<dbReference type="PROSITE" id="PS51751">
    <property type="entry name" value="EXPERA"/>
    <property type="match status" value="1"/>
</dbReference>